<dbReference type="AlphaFoldDB" id="A0A1M2VAG4"/>
<proteinExistence type="predicted"/>
<evidence type="ECO:0000313" key="2">
    <source>
        <dbReference type="EMBL" id="OJT04594.1"/>
    </source>
</evidence>
<sequence length="565" mass="63778">MNNDDVAALEGQLEDTVLGASAFDIGNHAEAPAGMAVEDWVPITMVADDGVDQETITRSIEESSEIDESEMSRRYDELKTYTLKMSTLEQLHKTEDQTRALALLSRKNRLLIDDKYRYDIMHPNLLFKMHKVYMDHRLLIGRELGFDLLLPNLNVLGVEQDHSWQFHFQFDKRFHQFGGDVRMFGCDMAGRMLRIGTTRADEEVWLALVPTASFDAPIPPHKVKLSKNPTVMRPELSLAMITSILHGMDQAGVSDISLPVPPYPDNSSSKSFNLHWSLKSRPGIKLSVANMRRFCNSYKTHFWSWYTHDDAPAGYSFSEIDDSVPVVAILSYGKNSDVGNGDIADEPTISAVADMWEREVDYAHAWKMTVAFASHYSCTMVPKWENLNPHILMHDNPVLYDSANPSTRKIVEDLASYPEKEDDDQRERRVYTPDGVQVPRRRARGLRACDRGALLQDLSSIHSLFTAPIGVDDSDLEVDAMLDDDFDSEDDPPARSSPYAHDVSYTCYPHMFSKNIGQWQANGIIRPMVPHIQSLSKTLTQPGSGGQAITGLNSQCYNTMSHRMR</sequence>
<evidence type="ECO:0000259" key="1">
    <source>
        <dbReference type="Pfam" id="PF26608"/>
    </source>
</evidence>
<dbReference type="EMBL" id="MNAD01001535">
    <property type="protein sequence ID" value="OJT04594.1"/>
    <property type="molecule type" value="Genomic_DNA"/>
</dbReference>
<feature type="domain" description="DUF8190" evidence="1">
    <location>
        <begin position="164"/>
        <end position="273"/>
    </location>
</feature>
<dbReference type="OrthoDB" id="2736611at2759"/>
<name>A0A1M2VAG4_TRAPU</name>
<keyword evidence="3" id="KW-1185">Reference proteome</keyword>
<dbReference type="Proteomes" id="UP000184267">
    <property type="component" value="Unassembled WGS sequence"/>
</dbReference>
<evidence type="ECO:0000313" key="3">
    <source>
        <dbReference type="Proteomes" id="UP000184267"/>
    </source>
</evidence>
<dbReference type="Pfam" id="PF26608">
    <property type="entry name" value="DUF8190"/>
    <property type="match status" value="1"/>
</dbReference>
<comment type="caution">
    <text evidence="2">The sequence shown here is derived from an EMBL/GenBank/DDBJ whole genome shotgun (WGS) entry which is preliminary data.</text>
</comment>
<gene>
    <name evidence="2" type="ORF">TRAPUB_4696</name>
</gene>
<reference evidence="2 3" key="1">
    <citation type="submission" date="2016-10" db="EMBL/GenBank/DDBJ databases">
        <title>Genome sequence of the basidiomycete white-rot fungus Trametes pubescens.</title>
        <authorList>
            <person name="Makela M.R."/>
            <person name="Granchi Z."/>
            <person name="Peng M."/>
            <person name="De Vries R.P."/>
            <person name="Grigoriev I."/>
            <person name="Riley R."/>
            <person name="Hilden K."/>
        </authorList>
    </citation>
    <scope>NUCLEOTIDE SEQUENCE [LARGE SCALE GENOMIC DNA]</scope>
    <source>
        <strain evidence="2 3">FBCC735</strain>
    </source>
</reference>
<dbReference type="STRING" id="154538.A0A1M2VAG4"/>
<accession>A0A1M2VAG4</accession>
<organism evidence="2 3">
    <name type="scientific">Trametes pubescens</name>
    <name type="common">White-rot fungus</name>
    <dbReference type="NCBI Taxonomy" id="154538"/>
    <lineage>
        <taxon>Eukaryota</taxon>
        <taxon>Fungi</taxon>
        <taxon>Dikarya</taxon>
        <taxon>Basidiomycota</taxon>
        <taxon>Agaricomycotina</taxon>
        <taxon>Agaricomycetes</taxon>
        <taxon>Polyporales</taxon>
        <taxon>Polyporaceae</taxon>
        <taxon>Trametes</taxon>
    </lineage>
</organism>
<protein>
    <recommendedName>
        <fullName evidence="1">DUF8190 domain-containing protein</fullName>
    </recommendedName>
</protein>
<feature type="non-terminal residue" evidence="2">
    <location>
        <position position="565"/>
    </location>
</feature>
<dbReference type="InterPro" id="IPR058503">
    <property type="entry name" value="DUF8190"/>
</dbReference>